<keyword evidence="7 9" id="KW-1133">Transmembrane helix</keyword>
<dbReference type="SMART" id="SM00387">
    <property type="entry name" value="HATPase_c"/>
    <property type="match status" value="1"/>
</dbReference>
<dbReference type="InterPro" id="IPR050428">
    <property type="entry name" value="TCS_sensor_his_kinase"/>
</dbReference>
<dbReference type="AlphaFoldDB" id="A0A3B0ZMZ6"/>
<dbReference type="InterPro" id="IPR022510">
    <property type="entry name" value="Sortase_His-kinase"/>
</dbReference>
<evidence type="ECO:0000256" key="2">
    <source>
        <dbReference type="ARBA" id="ARBA00012438"/>
    </source>
</evidence>
<dbReference type="PANTHER" id="PTHR45436:SF5">
    <property type="entry name" value="SENSOR HISTIDINE KINASE TRCS"/>
    <property type="match status" value="1"/>
</dbReference>
<evidence type="ECO:0000256" key="1">
    <source>
        <dbReference type="ARBA" id="ARBA00000085"/>
    </source>
</evidence>
<dbReference type="GO" id="GO:0016020">
    <property type="term" value="C:membrane"/>
    <property type="evidence" value="ECO:0007669"/>
    <property type="project" value="InterPro"/>
</dbReference>
<feature type="domain" description="Histidine kinase" evidence="10">
    <location>
        <begin position="497"/>
        <end position="709"/>
    </location>
</feature>
<gene>
    <name evidence="12" type="ORF">MNBD_GAMMA23-1876</name>
</gene>
<evidence type="ECO:0000313" key="12">
    <source>
        <dbReference type="EMBL" id="VAW94935.1"/>
    </source>
</evidence>
<dbReference type="CDD" id="cd00082">
    <property type="entry name" value="HisKA"/>
    <property type="match status" value="1"/>
</dbReference>
<dbReference type="InterPro" id="IPR003661">
    <property type="entry name" value="HisK_dim/P_dom"/>
</dbReference>
<keyword evidence="6 12" id="KW-0418">Kinase</keyword>
<evidence type="ECO:0000256" key="5">
    <source>
        <dbReference type="ARBA" id="ARBA00022692"/>
    </source>
</evidence>
<keyword evidence="3" id="KW-0597">Phosphoprotein</keyword>
<dbReference type="InterPro" id="IPR036097">
    <property type="entry name" value="HisK_dim/P_sf"/>
</dbReference>
<keyword evidence="5 9" id="KW-0812">Transmembrane</keyword>
<dbReference type="EC" id="2.7.13.3" evidence="2"/>
<evidence type="ECO:0000256" key="3">
    <source>
        <dbReference type="ARBA" id="ARBA00022553"/>
    </source>
</evidence>
<dbReference type="Gene3D" id="3.30.565.10">
    <property type="entry name" value="Histidine kinase-like ATPase, C-terminal domain"/>
    <property type="match status" value="1"/>
</dbReference>
<feature type="domain" description="HAMP" evidence="11">
    <location>
        <begin position="434"/>
        <end position="489"/>
    </location>
</feature>
<sequence>MKLTIQRKLLLASTALLIIPWVGYQYVQEMQRYLQSNMESNLLAKVKLIAASLHDRPELFKSKFDTHPKNQTAITSAQHLYIRPIKSRIQLDGITDDWVNIRSEIKYYHSQHDLLNNPQTDLKFTIQLGSKKHSLYVLLQVQDNKIVYRKNNSLSIERSDHLIIVMQDKDGDYAKYILTTKNPGWVSAYKIMANGSNTPEIRIKGSWRQTKHGYNIELRIPTYIIGEKLSFAIADIDDIETREIKSIVATTPIATLEKLGTIVVPSPQVEKLLSQITQPNSRIWVVNKSFHVIGLTDKLIDDQPQYTNMGNKSSNTERSIISGLMHLIYQQILTQPSNVFVDDLSTASQLNTPEVLNALKGKVSTAWRRSPNNKVSILTATHPVYSFDQVVGAIAVEETSNNILLLQNQAMEILINLSILTFLIALTVLLAIAIRLSSRLRKLRDEAEEAISADGKVKGVISISNSQDEIGDLSRSTSNMLERLSQYNRYLEGMASKLAHELRTPISVVRSSIENMGADNTNKNIYLDRASEGINRLNNILTRMSEATRLEQTLQTEELNVFDIAPVIKGCVEGYQQANPNKGYQFQNDLAERIKIKGNPDLIAQLLDKLVSNANDYSNKDTDIIIQLTNNNDTAVLKVMNQGEALQQEMLTNLFDSMVSLRKQKTDQPHLGLGLHIVRLIAEFHHGSVKAYNKEDGWVCFEVILPLENK</sequence>
<dbReference type="Pfam" id="PF00512">
    <property type="entry name" value="HisKA"/>
    <property type="match status" value="1"/>
</dbReference>
<dbReference type="SMART" id="SM00388">
    <property type="entry name" value="HisKA"/>
    <property type="match status" value="1"/>
</dbReference>
<evidence type="ECO:0000256" key="9">
    <source>
        <dbReference type="SAM" id="Phobius"/>
    </source>
</evidence>
<dbReference type="EMBL" id="UOFT01000041">
    <property type="protein sequence ID" value="VAW94935.1"/>
    <property type="molecule type" value="Genomic_DNA"/>
</dbReference>
<evidence type="ECO:0000256" key="8">
    <source>
        <dbReference type="ARBA" id="ARBA00023012"/>
    </source>
</evidence>
<dbReference type="SUPFAM" id="SSF47384">
    <property type="entry name" value="Homodimeric domain of signal transducing histidine kinase"/>
    <property type="match status" value="1"/>
</dbReference>
<dbReference type="PROSITE" id="PS50109">
    <property type="entry name" value="HIS_KIN"/>
    <property type="match status" value="1"/>
</dbReference>
<dbReference type="NCBIfam" id="TIGR03785">
    <property type="entry name" value="marine_sort_HK"/>
    <property type="match status" value="1"/>
</dbReference>
<comment type="catalytic activity">
    <reaction evidence="1">
        <text>ATP + protein L-histidine = ADP + protein N-phospho-L-histidine.</text>
        <dbReference type="EC" id="2.7.13.3"/>
    </reaction>
</comment>
<keyword evidence="4" id="KW-0808">Transferase</keyword>
<proteinExistence type="predicted"/>
<dbReference type="GO" id="GO:0000155">
    <property type="term" value="F:phosphorelay sensor kinase activity"/>
    <property type="evidence" value="ECO:0007669"/>
    <property type="project" value="InterPro"/>
</dbReference>
<evidence type="ECO:0000259" key="11">
    <source>
        <dbReference type="PROSITE" id="PS50885"/>
    </source>
</evidence>
<evidence type="ECO:0000256" key="6">
    <source>
        <dbReference type="ARBA" id="ARBA00022777"/>
    </source>
</evidence>
<dbReference type="InterPro" id="IPR003594">
    <property type="entry name" value="HATPase_dom"/>
</dbReference>
<dbReference type="SUPFAM" id="SSF49344">
    <property type="entry name" value="CBD9-like"/>
    <property type="match status" value="1"/>
</dbReference>
<accession>A0A3B0ZMZ6</accession>
<dbReference type="Gene3D" id="2.60.40.1190">
    <property type="match status" value="1"/>
</dbReference>
<evidence type="ECO:0000256" key="4">
    <source>
        <dbReference type="ARBA" id="ARBA00022679"/>
    </source>
</evidence>
<organism evidence="12">
    <name type="scientific">hydrothermal vent metagenome</name>
    <dbReference type="NCBI Taxonomy" id="652676"/>
    <lineage>
        <taxon>unclassified sequences</taxon>
        <taxon>metagenomes</taxon>
        <taxon>ecological metagenomes</taxon>
    </lineage>
</organism>
<evidence type="ECO:0000259" key="10">
    <source>
        <dbReference type="PROSITE" id="PS50109"/>
    </source>
</evidence>
<dbReference type="Gene3D" id="6.10.340.10">
    <property type="match status" value="1"/>
</dbReference>
<reference evidence="12" key="1">
    <citation type="submission" date="2018-06" db="EMBL/GenBank/DDBJ databases">
        <authorList>
            <person name="Zhirakovskaya E."/>
        </authorList>
    </citation>
    <scope>NUCLEOTIDE SEQUENCE</scope>
</reference>
<dbReference type="PROSITE" id="PS50885">
    <property type="entry name" value="HAMP"/>
    <property type="match status" value="1"/>
</dbReference>
<dbReference type="InterPro" id="IPR036890">
    <property type="entry name" value="HATPase_C_sf"/>
</dbReference>
<name>A0A3B0ZMZ6_9ZZZZ</name>
<keyword evidence="8" id="KW-0902">Two-component regulatory system</keyword>
<evidence type="ECO:0000256" key="7">
    <source>
        <dbReference type="ARBA" id="ARBA00022989"/>
    </source>
</evidence>
<keyword evidence="9" id="KW-0472">Membrane</keyword>
<dbReference type="InterPro" id="IPR003660">
    <property type="entry name" value="HAMP_dom"/>
</dbReference>
<dbReference type="Pfam" id="PF02518">
    <property type="entry name" value="HATPase_c"/>
    <property type="match status" value="1"/>
</dbReference>
<dbReference type="Gene3D" id="1.10.287.130">
    <property type="match status" value="1"/>
</dbReference>
<dbReference type="PANTHER" id="PTHR45436">
    <property type="entry name" value="SENSOR HISTIDINE KINASE YKOH"/>
    <property type="match status" value="1"/>
</dbReference>
<dbReference type="InterPro" id="IPR005467">
    <property type="entry name" value="His_kinase_dom"/>
</dbReference>
<protein>
    <recommendedName>
        <fullName evidence="2">histidine kinase</fullName>
        <ecNumber evidence="2">2.7.13.3</ecNumber>
    </recommendedName>
</protein>
<dbReference type="SUPFAM" id="SSF55874">
    <property type="entry name" value="ATPase domain of HSP90 chaperone/DNA topoisomerase II/histidine kinase"/>
    <property type="match status" value="1"/>
</dbReference>
<feature type="transmembrane region" description="Helical" evidence="9">
    <location>
        <begin position="413"/>
        <end position="434"/>
    </location>
</feature>